<sequence>MKGLLRLGVVAALGLALLGLWQPAWVGAGALAAAVNASSIVLGCLLLTLLTPLISGRWQALLAPGSRLGSGAVVLIVPMMLPVMLAMAWVYPWVGQDLEGFRGLWLSPGSFVLRTLVYGGLAWWIRGWAGRRSAMGLIIYALVASLAAVDWVMSLLPGFVSSLFGLLLIARQLIDGLAFAGLCVLCWNVVLLPARQCVILRGLLVGALAFWVYVHFIQYLIIWSVDLAHETHWYRLRQPGLWGVLSALLMVGQLACLALLASPWGTRMWALQWGCAAILLLGAVESIWITLPSIFPEAAGGTVLTAVLCQGVYAIGLGAWWHRQWQRGRHDC</sequence>
<reference evidence="2 3" key="1">
    <citation type="submission" date="2019-05" db="EMBL/GenBank/DDBJ databases">
        <authorList>
            <consortium name="Pathogen Informatics"/>
        </authorList>
    </citation>
    <scope>NUCLEOTIDE SEQUENCE [LARGE SCALE GENOMIC DNA]</scope>
    <source>
        <strain evidence="2 3">NCTC10696</strain>
    </source>
</reference>
<feature type="transmembrane region" description="Helical" evidence="1">
    <location>
        <begin position="38"/>
        <end position="56"/>
    </location>
</feature>
<evidence type="ECO:0000313" key="2">
    <source>
        <dbReference type="EMBL" id="VTQ99466.1"/>
    </source>
</evidence>
<organism evidence="2 3">
    <name type="scientific">Pseudomonas synxantha</name>
    <dbReference type="NCBI Taxonomy" id="47883"/>
    <lineage>
        <taxon>Bacteria</taxon>
        <taxon>Pseudomonadati</taxon>
        <taxon>Pseudomonadota</taxon>
        <taxon>Gammaproteobacteria</taxon>
        <taxon>Pseudomonadales</taxon>
        <taxon>Pseudomonadaceae</taxon>
        <taxon>Pseudomonas</taxon>
    </lineage>
</organism>
<feature type="transmembrane region" description="Helical" evidence="1">
    <location>
        <begin position="273"/>
        <end position="295"/>
    </location>
</feature>
<dbReference type="AlphaFoldDB" id="A0AAX3I6L7"/>
<dbReference type="Proteomes" id="UP000306562">
    <property type="component" value="Chromosome"/>
</dbReference>
<dbReference type="RefSeq" id="WP_057022286.1">
    <property type="nucleotide sequence ID" value="NZ_CBCSGQ010000016.1"/>
</dbReference>
<feature type="transmembrane region" description="Helical" evidence="1">
    <location>
        <begin position="241"/>
        <end position="261"/>
    </location>
</feature>
<dbReference type="EMBL" id="LR590482">
    <property type="protein sequence ID" value="VTQ99466.1"/>
    <property type="molecule type" value="Genomic_DNA"/>
</dbReference>
<proteinExistence type="predicted"/>
<feature type="transmembrane region" description="Helical" evidence="1">
    <location>
        <begin position="103"/>
        <end position="125"/>
    </location>
</feature>
<keyword evidence="1" id="KW-0472">Membrane</keyword>
<feature type="transmembrane region" description="Helical" evidence="1">
    <location>
        <begin position="198"/>
        <end position="221"/>
    </location>
</feature>
<keyword evidence="1" id="KW-0812">Transmembrane</keyword>
<dbReference type="PANTHER" id="PTHR43044">
    <property type="match status" value="1"/>
</dbReference>
<evidence type="ECO:0000256" key="1">
    <source>
        <dbReference type="SAM" id="Phobius"/>
    </source>
</evidence>
<name>A0AAX3I6L7_9PSED</name>
<gene>
    <name evidence="2" type="ORF">NCTC10696_02728</name>
</gene>
<feature type="transmembrane region" description="Helical" evidence="1">
    <location>
        <begin position="301"/>
        <end position="321"/>
    </location>
</feature>
<feature type="transmembrane region" description="Helical" evidence="1">
    <location>
        <begin position="68"/>
        <end position="91"/>
    </location>
</feature>
<dbReference type="PANTHER" id="PTHR43044:SF1">
    <property type="entry name" value="QUINOL:CYTOCHROME C OXIDOREDUCTASE QUINONE-BINDING SUBUNIT 2"/>
    <property type="match status" value="1"/>
</dbReference>
<feature type="transmembrane region" description="Helical" evidence="1">
    <location>
        <begin position="137"/>
        <end position="160"/>
    </location>
</feature>
<feature type="transmembrane region" description="Helical" evidence="1">
    <location>
        <begin position="172"/>
        <end position="191"/>
    </location>
</feature>
<protein>
    <submittedName>
        <fullName evidence="2">Uncharacterized protein</fullName>
    </submittedName>
</protein>
<keyword evidence="1" id="KW-1133">Transmembrane helix</keyword>
<evidence type="ECO:0000313" key="3">
    <source>
        <dbReference type="Proteomes" id="UP000306562"/>
    </source>
</evidence>
<dbReference type="GeneID" id="61830754"/>
<accession>A0AAX3I6L7</accession>